<feature type="transmembrane region" description="Helical" evidence="5">
    <location>
        <begin position="104"/>
        <end position="123"/>
    </location>
</feature>
<feature type="domain" description="NfeD-like C-terminal" evidence="6">
    <location>
        <begin position="155"/>
        <end position="209"/>
    </location>
</feature>
<evidence type="ECO:0000256" key="5">
    <source>
        <dbReference type="SAM" id="Phobius"/>
    </source>
</evidence>
<comment type="subcellular location">
    <subcellularLocation>
        <location evidence="1">Membrane</location>
        <topology evidence="1">Multi-pass membrane protein</topology>
    </subcellularLocation>
</comment>
<evidence type="ECO:0000259" key="6">
    <source>
        <dbReference type="Pfam" id="PF01957"/>
    </source>
</evidence>
<organism evidence="8 9">
    <name type="scientific">Selenomonas sputigena</name>
    <dbReference type="NCBI Taxonomy" id="69823"/>
    <lineage>
        <taxon>Bacteria</taxon>
        <taxon>Bacillati</taxon>
        <taxon>Bacillota</taxon>
        <taxon>Negativicutes</taxon>
        <taxon>Selenomonadales</taxon>
        <taxon>Selenomonadaceae</taxon>
        <taxon>Selenomonas</taxon>
    </lineage>
</organism>
<proteinExistence type="predicted"/>
<evidence type="ECO:0000259" key="7">
    <source>
        <dbReference type="Pfam" id="PF24961"/>
    </source>
</evidence>
<dbReference type="InterPro" id="IPR012340">
    <property type="entry name" value="NA-bd_OB-fold"/>
</dbReference>
<evidence type="ECO:0000313" key="8">
    <source>
        <dbReference type="EMBL" id="MEX5284573.1"/>
    </source>
</evidence>
<sequence>MDVIGGLPVLQVLLVAVIFLALLMEIKTGGMGLGVLLGLAAAGVFFGSQYVKGLVSLYHVAIFLVGILCIAAEALLPTMGLLGGLGVAALLYSVILALGGDFNAVYALLAAAVLALAVFALIVKRLPSSRLWKKVVLQDESTSARGYVSAEERLGLLGREARVLTDVRPAGSILVDGVPVDVVSEGAYIEKGERVRVVAVHGSRVVVRKADAPEE</sequence>
<accession>A0ABV3X392</accession>
<dbReference type="InterPro" id="IPR056739">
    <property type="entry name" value="NfeD_membrane"/>
</dbReference>
<keyword evidence="4 5" id="KW-0472">Membrane</keyword>
<feature type="domain" description="NfeD integral membrane" evidence="7">
    <location>
        <begin position="10"/>
        <end position="123"/>
    </location>
</feature>
<dbReference type="Gene3D" id="2.40.50.140">
    <property type="entry name" value="Nucleic acid-binding proteins"/>
    <property type="match status" value="1"/>
</dbReference>
<dbReference type="SUPFAM" id="SSF141322">
    <property type="entry name" value="NfeD domain-like"/>
    <property type="match status" value="1"/>
</dbReference>
<evidence type="ECO:0000256" key="3">
    <source>
        <dbReference type="ARBA" id="ARBA00022989"/>
    </source>
</evidence>
<comment type="caution">
    <text evidence="8">The sequence shown here is derived from an EMBL/GenBank/DDBJ whole genome shotgun (WGS) entry which is preliminary data.</text>
</comment>
<dbReference type="Pfam" id="PF24961">
    <property type="entry name" value="NfeD_membrane"/>
    <property type="match status" value="1"/>
</dbReference>
<gene>
    <name evidence="8" type="ORF">QCO44_02805</name>
</gene>
<evidence type="ECO:0000256" key="1">
    <source>
        <dbReference type="ARBA" id="ARBA00004141"/>
    </source>
</evidence>
<dbReference type="PANTHER" id="PTHR33507">
    <property type="entry name" value="INNER MEMBRANE PROTEIN YBBJ"/>
    <property type="match status" value="1"/>
</dbReference>
<keyword evidence="9" id="KW-1185">Reference proteome</keyword>
<evidence type="ECO:0000256" key="4">
    <source>
        <dbReference type="ARBA" id="ARBA00023136"/>
    </source>
</evidence>
<keyword evidence="2 5" id="KW-0812">Transmembrane</keyword>
<reference evidence="8 9" key="1">
    <citation type="submission" date="2023-04" db="EMBL/GenBank/DDBJ databases">
        <title>Genome Sequence of Selenomonas sputigena ATCC 33150.</title>
        <authorList>
            <person name="Miller D.P."/>
            <person name="Anvari S."/>
            <person name="Polson S.W."/>
            <person name="Macdonald M."/>
            <person name="Mcdowell J.V."/>
        </authorList>
    </citation>
    <scope>NUCLEOTIDE SEQUENCE [LARGE SCALE GENOMIC DNA]</scope>
    <source>
        <strain evidence="8 9">ATCC 33150</strain>
    </source>
</reference>
<dbReference type="Proteomes" id="UP001559623">
    <property type="component" value="Unassembled WGS sequence"/>
</dbReference>
<feature type="transmembrane region" description="Helical" evidence="5">
    <location>
        <begin position="31"/>
        <end position="51"/>
    </location>
</feature>
<feature type="transmembrane region" description="Helical" evidence="5">
    <location>
        <begin position="57"/>
        <end position="76"/>
    </location>
</feature>
<dbReference type="EMBL" id="JARVLH010000002">
    <property type="protein sequence ID" value="MEX5284573.1"/>
    <property type="molecule type" value="Genomic_DNA"/>
</dbReference>
<dbReference type="InterPro" id="IPR002810">
    <property type="entry name" value="NfeD-like_C"/>
</dbReference>
<feature type="transmembrane region" description="Helical" evidence="5">
    <location>
        <begin position="81"/>
        <end position="98"/>
    </location>
</feature>
<feature type="transmembrane region" description="Helical" evidence="5">
    <location>
        <begin position="6"/>
        <end position="24"/>
    </location>
</feature>
<evidence type="ECO:0000256" key="2">
    <source>
        <dbReference type="ARBA" id="ARBA00022692"/>
    </source>
</evidence>
<protein>
    <submittedName>
        <fullName evidence="8">NfeD family protein</fullName>
    </submittedName>
</protein>
<dbReference type="Pfam" id="PF01957">
    <property type="entry name" value="NfeD"/>
    <property type="match status" value="1"/>
</dbReference>
<keyword evidence="3 5" id="KW-1133">Transmembrane helix</keyword>
<dbReference type="RefSeq" id="WP_368846310.1">
    <property type="nucleotide sequence ID" value="NZ_CP194411.1"/>
</dbReference>
<evidence type="ECO:0000313" key="9">
    <source>
        <dbReference type="Proteomes" id="UP001559623"/>
    </source>
</evidence>
<name>A0ABV3X392_9FIRM</name>
<dbReference type="PANTHER" id="PTHR33507:SF3">
    <property type="entry name" value="INNER MEMBRANE PROTEIN YBBJ"/>
    <property type="match status" value="1"/>
</dbReference>
<dbReference type="InterPro" id="IPR052165">
    <property type="entry name" value="Membrane_assoc_protease"/>
</dbReference>